<dbReference type="SUPFAM" id="SSF101801">
    <property type="entry name" value="Surface presentation of antigens (SPOA)"/>
    <property type="match status" value="1"/>
</dbReference>
<dbReference type="PANTHER" id="PTHR30034:SF3">
    <property type="entry name" value="FLAGELLAR MOTOR SWITCH PROTEIN FLIM"/>
    <property type="match status" value="1"/>
</dbReference>
<reference evidence="14 15" key="1">
    <citation type="journal article" date="2017" name="Nat. Commun.">
        <title>In situ click chemistry generation of cyclooxygenase-2 inhibitors.</title>
        <authorList>
            <person name="Bhardwaj A."/>
            <person name="Kaur J."/>
            <person name="Wuest M."/>
            <person name="Wuest F."/>
        </authorList>
    </citation>
    <scope>NUCLEOTIDE SEQUENCE [LARGE SCALE GENOMIC DNA]</scope>
    <source>
        <strain evidence="14">S2_018_000_R2_106</strain>
    </source>
</reference>
<gene>
    <name evidence="14" type="primary">fliM</name>
    <name evidence="14" type="ORF">DI628_07310</name>
</gene>
<keyword evidence="14" id="KW-0966">Cell projection</keyword>
<dbReference type="InterPro" id="IPR001689">
    <property type="entry name" value="Flag_FliM"/>
</dbReference>
<dbReference type="GO" id="GO:0050918">
    <property type="term" value="P:positive chemotaxis"/>
    <property type="evidence" value="ECO:0007669"/>
    <property type="project" value="TreeGrafter"/>
</dbReference>
<sequence length="366" mass="40507">MAETPDAPAKSEEELLKEWQNMAADDGTGGGDDEMAKAMAAGGEPQKILDQGEIDALLGIDAGAQADGSRGVRALLDQSVVNYEKLPMLEVVYDKFERLLSTSLRQYTADNVDVTIMNMTSVRFGDYLNQVPLPAGIVVVNAVGLEDYVLLVYESNLIYAVVDVMLGGRKSRQVSVAGRQFTAIERKILDTLTDIVLANLGEAFGPIAPIQFKAERMEVNPRFTVISQEANVAILVTVKVDLEGREGRMQFCLPYATLEPIREQLLQQFMGEKFGQDNIWENHLSQELYHTTMELDAVLDQMTFPLSEVLEWRVGDTFLLNARSNSPIRLECGGVTKMVGQMGKALDFKAVRITHNITDLNNLKQT</sequence>
<dbReference type="PRINTS" id="PR00955">
    <property type="entry name" value="FLGMOTORFLIM"/>
</dbReference>
<evidence type="ECO:0000256" key="9">
    <source>
        <dbReference type="ARBA" id="ARBA00025044"/>
    </source>
</evidence>
<evidence type="ECO:0000256" key="6">
    <source>
        <dbReference type="ARBA" id="ARBA00022779"/>
    </source>
</evidence>
<evidence type="ECO:0000256" key="2">
    <source>
        <dbReference type="ARBA" id="ARBA00021898"/>
    </source>
</evidence>
<evidence type="ECO:0000256" key="8">
    <source>
        <dbReference type="ARBA" id="ARBA00023143"/>
    </source>
</evidence>
<dbReference type="AlphaFoldDB" id="A0A6N4R979"/>
<dbReference type="Gene3D" id="2.30.330.10">
    <property type="entry name" value="SpoA-like"/>
    <property type="match status" value="1"/>
</dbReference>
<dbReference type="PANTHER" id="PTHR30034">
    <property type="entry name" value="FLAGELLAR MOTOR SWITCH PROTEIN FLIM"/>
    <property type="match status" value="1"/>
</dbReference>
<dbReference type="InterPro" id="IPR036429">
    <property type="entry name" value="SpoA-like_sf"/>
</dbReference>
<comment type="caution">
    <text evidence="14">The sequence shown here is derived from an EMBL/GenBank/DDBJ whole genome shotgun (WGS) entry which is preliminary data.</text>
</comment>
<evidence type="ECO:0000256" key="1">
    <source>
        <dbReference type="ARBA" id="ARBA00011049"/>
    </source>
</evidence>
<dbReference type="GO" id="GO:0009425">
    <property type="term" value="C:bacterial-type flagellum basal body"/>
    <property type="evidence" value="ECO:0007669"/>
    <property type="project" value="UniProtKB-SubCell"/>
</dbReference>
<feature type="domain" description="Flagellar motor switch protein FliN-like C-terminal" evidence="13">
    <location>
        <begin position="286"/>
        <end position="357"/>
    </location>
</feature>
<keyword evidence="6 11" id="KW-0283">Flagellar rotation</keyword>
<dbReference type="NCBIfam" id="TIGR01397">
    <property type="entry name" value="fliM_switch"/>
    <property type="match status" value="1"/>
</dbReference>
<dbReference type="PIRSF" id="PIRSF002888">
    <property type="entry name" value="FliM"/>
    <property type="match status" value="1"/>
</dbReference>
<evidence type="ECO:0000256" key="11">
    <source>
        <dbReference type="PIRNR" id="PIRNR002888"/>
    </source>
</evidence>
<name>A0A6N4R979_BLAVI</name>
<accession>A0A6N4R979</accession>
<dbReference type="CDD" id="cd17908">
    <property type="entry name" value="FliM"/>
    <property type="match status" value="1"/>
</dbReference>
<dbReference type="Pfam" id="PF01052">
    <property type="entry name" value="FliMN_C"/>
    <property type="match status" value="1"/>
</dbReference>
<evidence type="ECO:0000313" key="14">
    <source>
        <dbReference type="EMBL" id="TKW60697.1"/>
    </source>
</evidence>
<dbReference type="Pfam" id="PF02154">
    <property type="entry name" value="FliM"/>
    <property type="match status" value="1"/>
</dbReference>
<dbReference type="EMBL" id="VAFM01000002">
    <property type="protein sequence ID" value="TKW60697.1"/>
    <property type="molecule type" value="Genomic_DNA"/>
</dbReference>
<evidence type="ECO:0000256" key="3">
    <source>
        <dbReference type="ARBA" id="ARBA00022475"/>
    </source>
</evidence>
<comment type="function">
    <text evidence="9 11">FliM is one of three proteins (FliG, FliN, FliM) that forms the rotor-mounted switch complex (C ring), located at the base of the basal body. This complex interacts with the CheY and CheZ chemotaxis proteins, in addition to contacting components of the motor that determine the direction of flagellar rotation.</text>
</comment>
<dbReference type="SUPFAM" id="SSF103039">
    <property type="entry name" value="CheC-like"/>
    <property type="match status" value="1"/>
</dbReference>
<keyword evidence="8 11" id="KW-0975">Bacterial flagellum</keyword>
<dbReference type="Proteomes" id="UP000320948">
    <property type="component" value="Unassembled WGS sequence"/>
</dbReference>
<dbReference type="Gene3D" id="3.40.1550.10">
    <property type="entry name" value="CheC-like"/>
    <property type="match status" value="1"/>
</dbReference>
<keyword evidence="14" id="KW-0969">Cilium</keyword>
<evidence type="ECO:0000259" key="13">
    <source>
        <dbReference type="Pfam" id="PF01052"/>
    </source>
</evidence>
<dbReference type="GO" id="GO:0003774">
    <property type="term" value="F:cytoskeletal motor activity"/>
    <property type="evidence" value="ECO:0007669"/>
    <property type="project" value="InterPro"/>
</dbReference>
<organism evidence="14 15">
    <name type="scientific">Blastochloris viridis</name>
    <name type="common">Rhodopseudomonas viridis</name>
    <dbReference type="NCBI Taxonomy" id="1079"/>
    <lineage>
        <taxon>Bacteria</taxon>
        <taxon>Pseudomonadati</taxon>
        <taxon>Pseudomonadota</taxon>
        <taxon>Alphaproteobacteria</taxon>
        <taxon>Hyphomicrobiales</taxon>
        <taxon>Blastochloridaceae</taxon>
        <taxon>Blastochloris</taxon>
    </lineage>
</organism>
<evidence type="ECO:0000256" key="5">
    <source>
        <dbReference type="ARBA" id="ARBA00022519"/>
    </source>
</evidence>
<keyword evidence="14" id="KW-0282">Flagellum</keyword>
<dbReference type="GO" id="GO:0005886">
    <property type="term" value="C:plasma membrane"/>
    <property type="evidence" value="ECO:0007669"/>
    <property type="project" value="UniProtKB-SubCell"/>
</dbReference>
<proteinExistence type="inferred from homology"/>
<feature type="region of interest" description="Disordered" evidence="12">
    <location>
        <begin position="1"/>
        <end position="36"/>
    </location>
</feature>
<comment type="similarity">
    <text evidence="1 11">Belongs to the FliM family.</text>
</comment>
<evidence type="ECO:0000256" key="4">
    <source>
        <dbReference type="ARBA" id="ARBA00022500"/>
    </source>
</evidence>
<comment type="subcellular location">
    <subcellularLocation>
        <location evidence="11">Cell inner membrane</location>
        <topology evidence="11">Peripheral membrane protein</topology>
    </subcellularLocation>
    <subcellularLocation>
        <location evidence="11">Bacterial flagellum basal body</location>
    </subcellularLocation>
</comment>
<keyword evidence="4 11" id="KW-0145">Chemotaxis</keyword>
<evidence type="ECO:0000313" key="15">
    <source>
        <dbReference type="Proteomes" id="UP000320948"/>
    </source>
</evidence>
<keyword evidence="3 11" id="KW-1003">Cell membrane</keyword>
<keyword evidence="5 11" id="KW-0997">Cell inner membrane</keyword>
<dbReference type="GO" id="GO:0071978">
    <property type="term" value="P:bacterial-type flagellum-dependent swarming motility"/>
    <property type="evidence" value="ECO:0007669"/>
    <property type="project" value="TreeGrafter"/>
</dbReference>
<keyword evidence="7 11" id="KW-0472">Membrane</keyword>
<dbReference type="InterPro" id="IPR001543">
    <property type="entry name" value="FliN-like_C"/>
</dbReference>
<evidence type="ECO:0000256" key="12">
    <source>
        <dbReference type="SAM" id="MobiDB-lite"/>
    </source>
</evidence>
<evidence type="ECO:0000256" key="7">
    <source>
        <dbReference type="ARBA" id="ARBA00023136"/>
    </source>
</evidence>
<evidence type="ECO:0000256" key="10">
    <source>
        <dbReference type="NCBIfam" id="TIGR01397"/>
    </source>
</evidence>
<dbReference type="InterPro" id="IPR028976">
    <property type="entry name" value="CheC-like_sf"/>
</dbReference>
<protein>
    <recommendedName>
        <fullName evidence="2 10">Flagellar motor switch protein FliM</fullName>
    </recommendedName>
</protein>